<dbReference type="InterPro" id="IPR002048">
    <property type="entry name" value="EF_hand_dom"/>
</dbReference>
<evidence type="ECO:0000256" key="1">
    <source>
        <dbReference type="ARBA" id="ARBA00022723"/>
    </source>
</evidence>
<keyword evidence="3" id="KW-0106">Calcium</keyword>
<dbReference type="PROSITE" id="PS50222">
    <property type="entry name" value="EF_HAND_2"/>
    <property type="match status" value="1"/>
</dbReference>
<dbReference type="STRING" id="691883.A0A058ZGE1"/>
<feature type="domain" description="EF-hand" evidence="5">
    <location>
        <begin position="182"/>
        <end position="217"/>
    </location>
</feature>
<keyword evidence="4" id="KW-0460">Magnesium</keyword>
<dbReference type="PANTHER" id="PTHR45791">
    <property type="entry name" value="CALCIUM AND INTEGRIN BINDING FAMILY MEMBER 2"/>
    <property type="match status" value="1"/>
</dbReference>
<dbReference type="PROSITE" id="PS00018">
    <property type="entry name" value="EF_HAND_1"/>
    <property type="match status" value="1"/>
</dbReference>
<protein>
    <recommendedName>
        <fullName evidence="5">EF-hand domain-containing protein</fullName>
    </recommendedName>
</protein>
<dbReference type="InterPro" id="IPR051433">
    <property type="entry name" value="CIBP"/>
</dbReference>
<dbReference type="GO" id="GO:0005509">
    <property type="term" value="F:calcium ion binding"/>
    <property type="evidence" value="ECO:0007669"/>
    <property type="project" value="InterPro"/>
</dbReference>
<reference evidence="6" key="1">
    <citation type="submission" date="2013-04" db="EMBL/GenBank/DDBJ databases">
        <title>The Genome Sequence of Fonticula alba ATCC 38817.</title>
        <authorList>
            <consortium name="The Broad Institute Genomics Platform"/>
            <person name="Russ C."/>
            <person name="Cuomo C."/>
            <person name="Burger G."/>
            <person name="Gray M.W."/>
            <person name="Holland P.W.H."/>
            <person name="King N."/>
            <person name="Lang F.B.F."/>
            <person name="Roger A.J."/>
            <person name="Ruiz-Trillo I."/>
            <person name="Brown M."/>
            <person name="Walker B."/>
            <person name="Young S."/>
            <person name="Zeng Q."/>
            <person name="Gargeya S."/>
            <person name="Fitzgerald M."/>
            <person name="Haas B."/>
            <person name="Abouelleil A."/>
            <person name="Allen A.W."/>
            <person name="Alvarado L."/>
            <person name="Arachchi H.M."/>
            <person name="Berlin A.M."/>
            <person name="Chapman S.B."/>
            <person name="Gainer-Dewar J."/>
            <person name="Goldberg J."/>
            <person name="Griggs A."/>
            <person name="Gujja S."/>
            <person name="Hansen M."/>
            <person name="Howarth C."/>
            <person name="Imamovic A."/>
            <person name="Ireland A."/>
            <person name="Larimer J."/>
            <person name="McCowan C."/>
            <person name="Murphy C."/>
            <person name="Pearson M."/>
            <person name="Poon T.W."/>
            <person name="Priest M."/>
            <person name="Roberts A."/>
            <person name="Saif S."/>
            <person name="Shea T."/>
            <person name="Sisk P."/>
            <person name="Sykes S."/>
            <person name="Wortman J."/>
            <person name="Nusbaum C."/>
            <person name="Birren B."/>
        </authorList>
    </citation>
    <scope>NUCLEOTIDE SEQUENCE [LARGE SCALE GENOMIC DNA]</scope>
    <source>
        <strain evidence="6">ATCC 38817</strain>
    </source>
</reference>
<evidence type="ECO:0000256" key="3">
    <source>
        <dbReference type="ARBA" id="ARBA00022837"/>
    </source>
</evidence>
<dbReference type="InterPro" id="IPR018247">
    <property type="entry name" value="EF_Hand_1_Ca_BS"/>
</dbReference>
<dbReference type="SUPFAM" id="SSF47473">
    <property type="entry name" value="EF-hand"/>
    <property type="match status" value="1"/>
</dbReference>
<dbReference type="Gene3D" id="1.10.238.10">
    <property type="entry name" value="EF-hand"/>
    <property type="match status" value="2"/>
</dbReference>
<evidence type="ECO:0000256" key="2">
    <source>
        <dbReference type="ARBA" id="ARBA00022737"/>
    </source>
</evidence>
<gene>
    <name evidence="6" type="ORF">H696_00971</name>
</gene>
<dbReference type="Proteomes" id="UP000030693">
    <property type="component" value="Unassembled WGS sequence"/>
</dbReference>
<dbReference type="AlphaFoldDB" id="A0A058ZGE1"/>
<dbReference type="RefSeq" id="XP_009493135.1">
    <property type="nucleotide sequence ID" value="XM_009494860.1"/>
</dbReference>
<dbReference type="InterPro" id="IPR011992">
    <property type="entry name" value="EF-hand-dom_pair"/>
</dbReference>
<proteinExistence type="predicted"/>
<dbReference type="eggNOG" id="KOG0034">
    <property type="taxonomic scope" value="Eukaryota"/>
</dbReference>
<evidence type="ECO:0000313" key="7">
    <source>
        <dbReference type="Proteomes" id="UP000030693"/>
    </source>
</evidence>
<dbReference type="PANTHER" id="PTHR45791:SF1">
    <property type="entry name" value="CALCIUM AND INTEGRIN BINDING FAMILY MEMBER 1"/>
    <property type="match status" value="1"/>
</dbReference>
<name>A0A058ZGE1_FONAL</name>
<evidence type="ECO:0000256" key="4">
    <source>
        <dbReference type="ARBA" id="ARBA00022842"/>
    </source>
</evidence>
<dbReference type="GeneID" id="20525696"/>
<evidence type="ECO:0000259" key="5">
    <source>
        <dbReference type="PROSITE" id="PS50222"/>
    </source>
</evidence>
<evidence type="ECO:0000313" key="6">
    <source>
        <dbReference type="EMBL" id="KCV73434.1"/>
    </source>
</evidence>
<accession>A0A058ZGE1</accession>
<keyword evidence="7" id="KW-1185">Reference proteome</keyword>
<organism evidence="6">
    <name type="scientific">Fonticula alba</name>
    <name type="common">Slime mold</name>
    <dbReference type="NCBI Taxonomy" id="691883"/>
    <lineage>
        <taxon>Eukaryota</taxon>
        <taxon>Rotosphaerida</taxon>
        <taxon>Fonticulaceae</taxon>
        <taxon>Fonticula</taxon>
    </lineage>
</organism>
<keyword evidence="2" id="KW-0677">Repeat</keyword>
<dbReference type="EMBL" id="KB932201">
    <property type="protein sequence ID" value="KCV73434.1"/>
    <property type="molecule type" value="Genomic_DNA"/>
</dbReference>
<sequence>MGNELSIPKAANFGPKELAKYAEYTFLDKEEIIEAWECFAAINLKAGRPHNSPIPGAEVLARLPSLRKNPFRRRVIRVFAKDGSVCPGRDPRLPDLSDEVFTACKHQHPSDDIRGRRQSLDEEINLESQSIADLVRAPESYYLEREFCPGTGSEGGCDWLCGTQIEFIHFLNLCSVFSVKATPGVKALYAFRIFDFDEDGCLNRYDLLRLVGRITCCSSNDELQRIVGRIFEEFGIKDCDSLSLFELNQILQMSPDFLTSFNMRILD</sequence>
<keyword evidence="1" id="KW-0479">Metal-binding</keyword>
<dbReference type="OrthoDB" id="114727at2759"/>
<dbReference type="GO" id="GO:0000287">
    <property type="term" value="F:magnesium ion binding"/>
    <property type="evidence" value="ECO:0007669"/>
    <property type="project" value="TreeGrafter"/>
</dbReference>